<sequence>MTSEHQVKPKSDPLVWFNSEWLRLYNIRFENTNWIKLYCPPIYKLRAENSWRKISVINVVNSVHFIHNCKDNECIVTTS</sequence>
<dbReference type="EMBL" id="LLXL01006657">
    <property type="protein sequence ID" value="PKK55865.1"/>
    <property type="molecule type" value="Genomic_DNA"/>
</dbReference>
<reference evidence="1 2" key="2">
    <citation type="submission" date="2017-10" db="EMBL/GenBank/DDBJ databases">
        <title>Extensive intraspecific genome diversity in a model arbuscular mycorrhizal fungus.</title>
        <authorList>
            <person name="Chen E.C.H."/>
            <person name="Morin E."/>
            <person name="Baudet D."/>
            <person name="Noel J."/>
            <person name="Ndikumana S."/>
            <person name="Charron P."/>
            <person name="St-Onge C."/>
            <person name="Giorgi J."/>
            <person name="Grigoriev I.V."/>
            <person name="Roux C."/>
            <person name="Martin F.M."/>
            <person name="Corradi N."/>
        </authorList>
    </citation>
    <scope>NUCLEOTIDE SEQUENCE [LARGE SCALE GENOMIC DNA]</scope>
    <source>
        <strain evidence="1 2">C2</strain>
    </source>
</reference>
<evidence type="ECO:0000313" key="2">
    <source>
        <dbReference type="Proteomes" id="UP000233469"/>
    </source>
</evidence>
<dbReference type="Proteomes" id="UP000233469">
    <property type="component" value="Unassembled WGS sequence"/>
</dbReference>
<reference evidence="1 2" key="1">
    <citation type="submission" date="2016-04" db="EMBL/GenBank/DDBJ databases">
        <title>Genome analyses suggest a sexual origin of heterokaryosis in a supposedly ancient asexual fungus.</title>
        <authorList>
            <person name="Ropars J."/>
            <person name="Sedzielewska K."/>
            <person name="Noel J."/>
            <person name="Charron P."/>
            <person name="Farinelli L."/>
            <person name="Marton T."/>
            <person name="Kruger M."/>
            <person name="Pelin A."/>
            <person name="Brachmann A."/>
            <person name="Corradi N."/>
        </authorList>
    </citation>
    <scope>NUCLEOTIDE SEQUENCE [LARGE SCALE GENOMIC DNA]</scope>
    <source>
        <strain evidence="1 2">C2</strain>
    </source>
</reference>
<evidence type="ECO:0000313" key="1">
    <source>
        <dbReference type="EMBL" id="PKK55865.1"/>
    </source>
</evidence>
<comment type="caution">
    <text evidence="1">The sequence shown here is derived from an EMBL/GenBank/DDBJ whole genome shotgun (WGS) entry which is preliminary data.</text>
</comment>
<name>A0A2N1M2L2_9GLOM</name>
<gene>
    <name evidence="1" type="ORF">RhiirC2_801305</name>
</gene>
<organism evidence="1 2">
    <name type="scientific">Rhizophagus irregularis</name>
    <dbReference type="NCBI Taxonomy" id="588596"/>
    <lineage>
        <taxon>Eukaryota</taxon>
        <taxon>Fungi</taxon>
        <taxon>Fungi incertae sedis</taxon>
        <taxon>Mucoromycota</taxon>
        <taxon>Glomeromycotina</taxon>
        <taxon>Glomeromycetes</taxon>
        <taxon>Glomerales</taxon>
        <taxon>Glomeraceae</taxon>
        <taxon>Rhizophagus</taxon>
    </lineage>
</organism>
<proteinExistence type="predicted"/>
<protein>
    <submittedName>
        <fullName evidence="1">Uncharacterized protein</fullName>
    </submittedName>
</protein>
<accession>A0A2N1M2L2</accession>
<dbReference type="AlphaFoldDB" id="A0A2N1M2L2"/>